<feature type="domain" description="Acyclic terpene utilisation N-terminal" evidence="2">
    <location>
        <begin position="235"/>
        <end position="685"/>
    </location>
</feature>
<evidence type="ECO:0000259" key="3">
    <source>
        <dbReference type="Pfam" id="PF23544"/>
    </source>
</evidence>
<dbReference type="PANTHER" id="PTHR47585">
    <property type="match status" value="1"/>
</dbReference>
<dbReference type="SUPFAM" id="SSF69118">
    <property type="entry name" value="AhpD-like"/>
    <property type="match status" value="1"/>
</dbReference>
<accession>A0A0D2A421</accession>
<evidence type="ECO:0000313" key="4">
    <source>
        <dbReference type="EMBL" id="KIW35016.1"/>
    </source>
</evidence>
<gene>
    <name evidence="4" type="ORF">PV07_01743</name>
</gene>
<evidence type="ECO:0000259" key="2">
    <source>
        <dbReference type="Pfam" id="PF07287"/>
    </source>
</evidence>
<dbReference type="Gene3D" id="1.20.1290.10">
    <property type="entry name" value="AhpD-like"/>
    <property type="match status" value="1"/>
</dbReference>
<proteinExistence type="predicted"/>
<dbReference type="OrthoDB" id="10265871at2759"/>
<dbReference type="InterPro" id="IPR010839">
    <property type="entry name" value="AtuA_N"/>
</dbReference>
<sequence length="841" mass="93253">MKAEMEQRAVELINRLASQPGNSDPKSSWYLIAALSFAACNECLMVTKVYEAAVAPHKDDAEARRLILRRIKEAFLKAVPVISVPRLLNSMFPLFKAIPDEDSVDTMVVRKDIDKGGNLYQRGVQSFEGLFGKPDTDSLINRCTRYWPDLLTLIMSQNYGTYVSELAVLNKIETSQCLIAGLVPMDAPVEVSWHWRGLMKVGGTLQQVKSTTELAIAICDVCDVRLKNKLFDMDEAVNDQGLDPELDAIVGDWMSENVMTVQGAAKKKALATLADTSTSQTLDEKLQLAQFAPQFSHSFTLALPNLAKNRIKLAVNAGGCDTELLALLCDRQVREGGYNLKVAWVEGDDVFDAFQELRAGGEKFQSIIDGKSLDEWGYDPVAAQCYMGSMGIAEALRNGADIVICGRVADAAPCMGVASWWHEWNTGDLDQLAGALIAGHLIECSTFVTGGYYSRFKDLMKRKQHVNLGLPIVEVDASGDCVITKQKSTGGCVNTETVISQLLYEISGPYYYNSDAVAHLENIKVKQLAEDRVLVTGITGGAPPPTTRLGVTAHGGYQAEFHFTLCGLDIEEKTQMMEDQIRASMGEEMISRFSMLKFHRHGTCPDNPPTQEFGTVDFRIFAQCSDAKIFDLVSPKGFNRRILETVLQSVPGVARSNDTRQAAAKPYFEYFVTLISQSVIKHRVHCLFDDEKIIDIPSPQKTEPYRKQQPSYETSNPAALDSFGPTQPAPLGYVALGRSGDKAADANVGFFVTRDDEWDWLRTVLTVDKVKELLGPADYTGHGIDRFEMPDVKAVHFFLHDHLDRGYNSTSRLDSLGKNVGEYLRSKWLDVPKRFLERGRP</sequence>
<dbReference type="InterPro" id="IPR056362">
    <property type="entry name" value="AtuA-like_ferredoxin_dom"/>
</dbReference>
<dbReference type="AlphaFoldDB" id="A0A0D2A421"/>
<dbReference type="Proteomes" id="UP000054466">
    <property type="component" value="Unassembled WGS sequence"/>
</dbReference>
<feature type="region of interest" description="Disordered" evidence="1">
    <location>
        <begin position="698"/>
        <end position="721"/>
    </location>
</feature>
<dbReference type="EMBL" id="KN847040">
    <property type="protein sequence ID" value="KIW35016.1"/>
    <property type="molecule type" value="Genomic_DNA"/>
</dbReference>
<evidence type="ECO:0000256" key="1">
    <source>
        <dbReference type="SAM" id="MobiDB-lite"/>
    </source>
</evidence>
<keyword evidence="5" id="KW-1185">Reference proteome</keyword>
<feature type="compositionally biased region" description="Polar residues" evidence="1">
    <location>
        <begin position="708"/>
        <end position="717"/>
    </location>
</feature>
<dbReference type="InterPro" id="IPR029032">
    <property type="entry name" value="AhpD-like"/>
</dbReference>
<dbReference type="RefSeq" id="XP_016255232.1">
    <property type="nucleotide sequence ID" value="XM_016388304.1"/>
</dbReference>
<organism evidence="4 5">
    <name type="scientific">Cladophialophora immunda</name>
    <dbReference type="NCBI Taxonomy" id="569365"/>
    <lineage>
        <taxon>Eukaryota</taxon>
        <taxon>Fungi</taxon>
        <taxon>Dikarya</taxon>
        <taxon>Ascomycota</taxon>
        <taxon>Pezizomycotina</taxon>
        <taxon>Eurotiomycetes</taxon>
        <taxon>Chaetothyriomycetidae</taxon>
        <taxon>Chaetothyriales</taxon>
        <taxon>Herpotrichiellaceae</taxon>
        <taxon>Cladophialophora</taxon>
    </lineage>
</organism>
<protein>
    <recommendedName>
        <fullName evidence="6">DUF1446-domain-containing protein</fullName>
    </recommendedName>
</protein>
<dbReference type="Pfam" id="PF07287">
    <property type="entry name" value="AtuA"/>
    <property type="match status" value="1"/>
</dbReference>
<evidence type="ECO:0008006" key="6">
    <source>
        <dbReference type="Google" id="ProtNLM"/>
    </source>
</evidence>
<evidence type="ECO:0000313" key="5">
    <source>
        <dbReference type="Proteomes" id="UP000054466"/>
    </source>
</evidence>
<dbReference type="GeneID" id="27340937"/>
<dbReference type="Pfam" id="PF23544">
    <property type="entry name" value="AtuA_ferredoxin"/>
    <property type="match status" value="1"/>
</dbReference>
<dbReference type="VEuPathDB" id="FungiDB:PV07_01743"/>
<dbReference type="PANTHER" id="PTHR47585:SF2">
    <property type="entry name" value="DUF1446 DOMAIN PROTEIN (AFU_ORTHOLOGUE AFUA_6G11420)"/>
    <property type="match status" value="1"/>
</dbReference>
<reference evidence="4 5" key="1">
    <citation type="submission" date="2015-01" db="EMBL/GenBank/DDBJ databases">
        <title>The Genome Sequence of Cladophialophora immunda CBS83496.</title>
        <authorList>
            <consortium name="The Broad Institute Genomics Platform"/>
            <person name="Cuomo C."/>
            <person name="de Hoog S."/>
            <person name="Gorbushina A."/>
            <person name="Stielow B."/>
            <person name="Teixiera M."/>
            <person name="Abouelleil A."/>
            <person name="Chapman S.B."/>
            <person name="Priest M."/>
            <person name="Young S.K."/>
            <person name="Wortman J."/>
            <person name="Nusbaum C."/>
            <person name="Birren B."/>
        </authorList>
    </citation>
    <scope>NUCLEOTIDE SEQUENCE [LARGE SCALE GENOMIC DNA]</scope>
    <source>
        <strain evidence="4 5">CBS 83496</strain>
    </source>
</reference>
<name>A0A0D2A421_9EURO</name>
<dbReference type="HOGENOM" id="CLU_012617_0_1_1"/>
<feature type="domain" description="AtuA-like ferredoxin-fold" evidence="3">
    <location>
        <begin position="730"/>
        <end position="826"/>
    </location>
</feature>